<dbReference type="EMBL" id="RQHW01000032">
    <property type="protein sequence ID" value="TGN19327.1"/>
    <property type="molecule type" value="Genomic_DNA"/>
</dbReference>
<dbReference type="SUPFAM" id="SSF56281">
    <property type="entry name" value="Metallo-hydrolase/oxidoreductase"/>
    <property type="match status" value="1"/>
</dbReference>
<comment type="caution">
    <text evidence="3">The sequence shown here is derived from an EMBL/GenBank/DDBJ whole genome shotgun (WGS) entry which is preliminary data.</text>
</comment>
<protein>
    <submittedName>
        <fullName evidence="3">MBL fold metallo-hydrolase</fullName>
    </submittedName>
</protein>
<dbReference type="GO" id="GO:0016787">
    <property type="term" value="F:hydrolase activity"/>
    <property type="evidence" value="ECO:0007669"/>
    <property type="project" value="UniProtKB-KW"/>
</dbReference>
<gene>
    <name evidence="3" type="ORF">EHS15_09515</name>
</gene>
<dbReference type="Proteomes" id="UP000298058">
    <property type="component" value="Unassembled WGS sequence"/>
</dbReference>
<dbReference type="Gene3D" id="3.60.15.10">
    <property type="entry name" value="Ribonuclease Z/Hydroxyacylglutathione hydrolase-like"/>
    <property type="match status" value="1"/>
</dbReference>
<proteinExistence type="predicted"/>
<dbReference type="PANTHER" id="PTHR43546">
    <property type="entry name" value="UPF0173 METAL-DEPENDENT HYDROLASE MJ1163-RELATED"/>
    <property type="match status" value="1"/>
</dbReference>
<dbReference type="AlphaFoldDB" id="A0A4R9M0X6"/>
<keyword evidence="1" id="KW-1133">Transmembrane helix</keyword>
<keyword evidence="3" id="KW-0378">Hydrolase</keyword>
<dbReference type="Pfam" id="PF12706">
    <property type="entry name" value="Lactamase_B_2"/>
    <property type="match status" value="1"/>
</dbReference>
<evidence type="ECO:0000313" key="4">
    <source>
        <dbReference type="Proteomes" id="UP000298058"/>
    </source>
</evidence>
<organism evidence="3 4">
    <name type="scientific">Leptospira idonii</name>
    <dbReference type="NCBI Taxonomy" id="1193500"/>
    <lineage>
        <taxon>Bacteria</taxon>
        <taxon>Pseudomonadati</taxon>
        <taxon>Spirochaetota</taxon>
        <taxon>Spirochaetia</taxon>
        <taxon>Leptospirales</taxon>
        <taxon>Leptospiraceae</taxon>
        <taxon>Leptospira</taxon>
    </lineage>
</organism>
<feature type="transmembrane region" description="Helical" evidence="1">
    <location>
        <begin position="7"/>
        <end position="30"/>
    </location>
</feature>
<dbReference type="InterPro" id="IPR036866">
    <property type="entry name" value="RibonucZ/Hydroxyglut_hydro"/>
</dbReference>
<evidence type="ECO:0000256" key="1">
    <source>
        <dbReference type="SAM" id="Phobius"/>
    </source>
</evidence>
<sequence>MSMKKRILFLSAILIPSLIFFAVLCIGFLLTFHTDVSRYSELYIPPTEKNTSDLKITFLGTSSLLFQDKDTSLLVDGFFTRPSKFRAILKTVEPDTEIIQNVLDQLQVKKLDAVFTVHSHYDHAMDSGIIAKQTGAFLVGSDSTAYIGLGSGLEEKFIRRVNAKETLQFGKFKITILPSRHSPHARYEGEVTAPISTPAKIEEYKEGGAFSLLIEREGKSVLVQGSAGFIPGALKEYDVDLLYLGVGGLGKNPESYREEYWKEVVEVTRPEQIVLIHWDDFFLPLEETLKPLPPFFDDFDATMEFMLGKSKSSKIPLFLQERYSVHSL</sequence>
<feature type="domain" description="Metallo-beta-lactamase" evidence="2">
    <location>
        <begin position="60"/>
        <end position="277"/>
    </location>
</feature>
<evidence type="ECO:0000313" key="3">
    <source>
        <dbReference type="EMBL" id="TGN19327.1"/>
    </source>
</evidence>
<evidence type="ECO:0000259" key="2">
    <source>
        <dbReference type="SMART" id="SM00849"/>
    </source>
</evidence>
<dbReference type="SMART" id="SM00849">
    <property type="entry name" value="Lactamase_B"/>
    <property type="match status" value="1"/>
</dbReference>
<dbReference type="PANTHER" id="PTHR43546:SF3">
    <property type="entry name" value="UPF0173 METAL-DEPENDENT HYDROLASE MJ1163"/>
    <property type="match status" value="1"/>
</dbReference>
<name>A0A4R9M0X6_9LEPT</name>
<accession>A0A4R9M0X6</accession>
<dbReference type="InterPro" id="IPR001279">
    <property type="entry name" value="Metallo-B-lactamas"/>
</dbReference>
<keyword evidence="1" id="KW-0472">Membrane</keyword>
<reference evidence="3" key="1">
    <citation type="journal article" date="2019" name="PLoS Negl. Trop. Dis.">
        <title>Revisiting the worldwide diversity of Leptospira species in the environment.</title>
        <authorList>
            <person name="Vincent A.T."/>
            <person name="Schiettekatte O."/>
            <person name="Bourhy P."/>
            <person name="Veyrier F.J."/>
            <person name="Picardeau M."/>
        </authorList>
    </citation>
    <scope>NUCLEOTIDE SEQUENCE [LARGE SCALE GENOMIC DNA]</scope>
    <source>
        <strain evidence="3">201300427</strain>
    </source>
</reference>
<keyword evidence="1" id="KW-0812">Transmembrane</keyword>
<dbReference type="OrthoDB" id="9805728at2"/>
<keyword evidence="4" id="KW-1185">Reference proteome</keyword>
<dbReference type="InterPro" id="IPR050114">
    <property type="entry name" value="UPF0173_UPF0282_UlaG_hydrolase"/>
</dbReference>